<reference evidence="1" key="1">
    <citation type="journal article" date="2012" name="Nat. Biotechnol.">
        <title>Draft genome sequence of pigeonpea (Cajanus cajan), an orphan legume crop of resource-poor farmers.</title>
        <authorList>
            <person name="Varshney R.K."/>
            <person name="Chen W."/>
            <person name="Li Y."/>
            <person name="Bharti A.K."/>
            <person name="Saxena R.K."/>
            <person name="Schlueter J.A."/>
            <person name="Donoghue M.T."/>
            <person name="Azam S."/>
            <person name="Fan G."/>
            <person name="Whaley A.M."/>
            <person name="Farmer A.D."/>
            <person name="Sheridan J."/>
            <person name="Iwata A."/>
            <person name="Tuteja R."/>
            <person name="Penmetsa R.V."/>
            <person name="Wu W."/>
            <person name="Upadhyaya H.D."/>
            <person name="Yang S.P."/>
            <person name="Shah T."/>
            <person name="Saxena K.B."/>
            <person name="Michael T."/>
            <person name="McCombie W.R."/>
            <person name="Yang B."/>
            <person name="Zhang G."/>
            <person name="Yang H."/>
            <person name="Wang J."/>
            <person name="Spillane C."/>
            <person name="Cook D.R."/>
            <person name="May G.D."/>
            <person name="Xu X."/>
            <person name="Jackson S.A."/>
        </authorList>
    </citation>
    <scope>NUCLEOTIDE SEQUENCE [LARGE SCALE GENOMIC DNA]</scope>
</reference>
<proteinExistence type="predicted"/>
<dbReference type="Gramene" id="C.cajan_35685.t">
    <property type="protein sequence ID" value="C.cajan_35685.t.cds1"/>
    <property type="gene ID" value="C.cajan_35685"/>
</dbReference>
<dbReference type="AlphaFoldDB" id="A0A151RN16"/>
<gene>
    <name evidence="1" type="ORF">KK1_034600</name>
</gene>
<organism evidence="1 2">
    <name type="scientific">Cajanus cajan</name>
    <name type="common">Pigeon pea</name>
    <name type="synonym">Cajanus indicus</name>
    <dbReference type="NCBI Taxonomy" id="3821"/>
    <lineage>
        <taxon>Eukaryota</taxon>
        <taxon>Viridiplantae</taxon>
        <taxon>Streptophyta</taxon>
        <taxon>Embryophyta</taxon>
        <taxon>Tracheophyta</taxon>
        <taxon>Spermatophyta</taxon>
        <taxon>Magnoliopsida</taxon>
        <taxon>eudicotyledons</taxon>
        <taxon>Gunneridae</taxon>
        <taxon>Pentapetalae</taxon>
        <taxon>rosids</taxon>
        <taxon>fabids</taxon>
        <taxon>Fabales</taxon>
        <taxon>Fabaceae</taxon>
        <taxon>Papilionoideae</taxon>
        <taxon>50 kb inversion clade</taxon>
        <taxon>NPAAA clade</taxon>
        <taxon>indigoferoid/millettioid clade</taxon>
        <taxon>Phaseoleae</taxon>
        <taxon>Cajanus</taxon>
    </lineage>
</organism>
<dbReference type="EMBL" id="KQ483647">
    <property type="protein sequence ID" value="KYP43918.1"/>
    <property type="molecule type" value="Genomic_DNA"/>
</dbReference>
<accession>A0A151RN16</accession>
<name>A0A151RN16_CAJCA</name>
<evidence type="ECO:0000313" key="2">
    <source>
        <dbReference type="Proteomes" id="UP000075243"/>
    </source>
</evidence>
<evidence type="ECO:0000313" key="1">
    <source>
        <dbReference type="EMBL" id="KYP43918.1"/>
    </source>
</evidence>
<sequence length="79" mass="9070">VIKGGMKWKLGVGNSISVWHGRWLRSIENSYITTTPIGGNACFYLLANNPWNSDLIHSIFNDYYDAKIILFVYPLYKSK</sequence>
<protein>
    <submittedName>
        <fullName evidence="1">Uncharacterized protein</fullName>
    </submittedName>
</protein>
<keyword evidence="2" id="KW-1185">Reference proteome</keyword>
<feature type="non-terminal residue" evidence="1">
    <location>
        <position position="1"/>
    </location>
</feature>
<dbReference type="Proteomes" id="UP000075243">
    <property type="component" value="Unassembled WGS sequence"/>
</dbReference>